<evidence type="ECO:0000313" key="1">
    <source>
        <dbReference type="EMBL" id="MPN23505.1"/>
    </source>
</evidence>
<accession>A0A645GA37</accession>
<proteinExistence type="predicted"/>
<protein>
    <submittedName>
        <fullName evidence="1">Uncharacterized protein</fullName>
    </submittedName>
</protein>
<organism evidence="1">
    <name type="scientific">bioreactor metagenome</name>
    <dbReference type="NCBI Taxonomy" id="1076179"/>
    <lineage>
        <taxon>unclassified sequences</taxon>
        <taxon>metagenomes</taxon>
        <taxon>ecological metagenomes</taxon>
    </lineage>
</organism>
<sequence>MNDVERFLQVGAGNYTGDIGFTGSLCQGNHADAVSSQCAKKLAGNTGYVLHVLSHDGDGGKVILDHDLVNAAHGDLVRKFLVEYFLRQHCVL</sequence>
<dbReference type="EMBL" id="VSSQ01072037">
    <property type="protein sequence ID" value="MPN23505.1"/>
    <property type="molecule type" value="Genomic_DNA"/>
</dbReference>
<name>A0A645GA37_9ZZZZ</name>
<dbReference type="AlphaFoldDB" id="A0A645GA37"/>
<reference evidence="1" key="1">
    <citation type="submission" date="2019-08" db="EMBL/GenBank/DDBJ databases">
        <authorList>
            <person name="Kucharzyk K."/>
            <person name="Murdoch R.W."/>
            <person name="Higgins S."/>
            <person name="Loffler F."/>
        </authorList>
    </citation>
    <scope>NUCLEOTIDE SEQUENCE</scope>
</reference>
<comment type="caution">
    <text evidence="1">The sequence shown here is derived from an EMBL/GenBank/DDBJ whole genome shotgun (WGS) entry which is preliminary data.</text>
</comment>
<gene>
    <name evidence="1" type="ORF">SDC9_170893</name>
</gene>